<proteinExistence type="predicted"/>
<evidence type="ECO:0000313" key="1">
    <source>
        <dbReference type="EMBL" id="VDN15412.1"/>
    </source>
</evidence>
<name>A0A3P7P5H6_DIBLA</name>
<gene>
    <name evidence="1" type="ORF">DILT_LOCUS11243</name>
</gene>
<dbReference type="Proteomes" id="UP000281553">
    <property type="component" value="Unassembled WGS sequence"/>
</dbReference>
<organism evidence="1 2">
    <name type="scientific">Dibothriocephalus latus</name>
    <name type="common">Fish tapeworm</name>
    <name type="synonym">Diphyllobothrium latum</name>
    <dbReference type="NCBI Taxonomy" id="60516"/>
    <lineage>
        <taxon>Eukaryota</taxon>
        <taxon>Metazoa</taxon>
        <taxon>Spiralia</taxon>
        <taxon>Lophotrochozoa</taxon>
        <taxon>Platyhelminthes</taxon>
        <taxon>Cestoda</taxon>
        <taxon>Eucestoda</taxon>
        <taxon>Diphyllobothriidea</taxon>
        <taxon>Diphyllobothriidae</taxon>
        <taxon>Dibothriocephalus</taxon>
    </lineage>
</organism>
<evidence type="ECO:0000313" key="2">
    <source>
        <dbReference type="Proteomes" id="UP000281553"/>
    </source>
</evidence>
<sequence length="98" mass="10785">MHNLRATPPRASLATSFIPPDFDTCKFVLFHHDAQPYVGPYKVVRTSDKDFVIGCKGNSDTVSIDRVKPAYFEELETISTSHSAQPHTVTPLPSPTGV</sequence>
<protein>
    <submittedName>
        <fullName evidence="1">Uncharacterized protein</fullName>
    </submittedName>
</protein>
<keyword evidence="2" id="KW-1185">Reference proteome</keyword>
<dbReference type="OrthoDB" id="6282257at2759"/>
<reference evidence="1 2" key="1">
    <citation type="submission" date="2018-11" db="EMBL/GenBank/DDBJ databases">
        <authorList>
            <consortium name="Pathogen Informatics"/>
        </authorList>
    </citation>
    <scope>NUCLEOTIDE SEQUENCE [LARGE SCALE GENOMIC DNA]</scope>
</reference>
<dbReference type="EMBL" id="UYRU01062428">
    <property type="protein sequence ID" value="VDN15412.1"/>
    <property type="molecule type" value="Genomic_DNA"/>
</dbReference>
<accession>A0A3P7P5H6</accession>
<dbReference type="AlphaFoldDB" id="A0A3P7P5H6"/>